<dbReference type="SMART" id="SM00220">
    <property type="entry name" value="S_TKc"/>
    <property type="match status" value="1"/>
</dbReference>
<dbReference type="InterPro" id="IPR000719">
    <property type="entry name" value="Prot_kinase_dom"/>
</dbReference>
<evidence type="ECO:0000256" key="9">
    <source>
        <dbReference type="SAM" id="MobiDB-lite"/>
    </source>
</evidence>
<dbReference type="EMBL" id="CAJJDM010000074">
    <property type="protein sequence ID" value="CAD8083836.1"/>
    <property type="molecule type" value="Genomic_DNA"/>
</dbReference>
<keyword evidence="6" id="KW-0067">ATP-binding</keyword>
<evidence type="ECO:0000256" key="8">
    <source>
        <dbReference type="ARBA" id="ARBA00048679"/>
    </source>
</evidence>
<dbReference type="GO" id="GO:0005524">
    <property type="term" value="F:ATP binding"/>
    <property type="evidence" value="ECO:0007669"/>
    <property type="project" value="UniProtKB-KW"/>
</dbReference>
<evidence type="ECO:0000256" key="4">
    <source>
        <dbReference type="ARBA" id="ARBA00022741"/>
    </source>
</evidence>
<keyword evidence="5" id="KW-0418">Kinase</keyword>
<comment type="catalytic activity">
    <reaction evidence="8">
        <text>L-seryl-[protein] + ATP = O-phospho-L-seryl-[protein] + ADP + H(+)</text>
        <dbReference type="Rhea" id="RHEA:17989"/>
        <dbReference type="Rhea" id="RHEA-COMP:9863"/>
        <dbReference type="Rhea" id="RHEA-COMP:11604"/>
        <dbReference type="ChEBI" id="CHEBI:15378"/>
        <dbReference type="ChEBI" id="CHEBI:29999"/>
        <dbReference type="ChEBI" id="CHEBI:30616"/>
        <dbReference type="ChEBI" id="CHEBI:83421"/>
        <dbReference type="ChEBI" id="CHEBI:456216"/>
        <dbReference type="EC" id="2.7.11.1"/>
    </reaction>
</comment>
<organism evidence="11 12">
    <name type="scientific">Paramecium primaurelia</name>
    <dbReference type="NCBI Taxonomy" id="5886"/>
    <lineage>
        <taxon>Eukaryota</taxon>
        <taxon>Sar</taxon>
        <taxon>Alveolata</taxon>
        <taxon>Ciliophora</taxon>
        <taxon>Intramacronucleata</taxon>
        <taxon>Oligohymenophorea</taxon>
        <taxon>Peniculida</taxon>
        <taxon>Parameciidae</taxon>
        <taxon>Paramecium</taxon>
    </lineage>
</organism>
<feature type="domain" description="Protein kinase" evidence="10">
    <location>
        <begin position="14"/>
        <end position="281"/>
    </location>
</feature>
<evidence type="ECO:0000313" key="12">
    <source>
        <dbReference type="Proteomes" id="UP000688137"/>
    </source>
</evidence>
<comment type="catalytic activity">
    <reaction evidence="7">
        <text>L-threonyl-[protein] + ATP = O-phospho-L-threonyl-[protein] + ADP + H(+)</text>
        <dbReference type="Rhea" id="RHEA:46608"/>
        <dbReference type="Rhea" id="RHEA-COMP:11060"/>
        <dbReference type="Rhea" id="RHEA-COMP:11605"/>
        <dbReference type="ChEBI" id="CHEBI:15378"/>
        <dbReference type="ChEBI" id="CHEBI:30013"/>
        <dbReference type="ChEBI" id="CHEBI:30616"/>
        <dbReference type="ChEBI" id="CHEBI:61977"/>
        <dbReference type="ChEBI" id="CHEBI:456216"/>
        <dbReference type="EC" id="2.7.11.1"/>
    </reaction>
</comment>
<keyword evidence="2" id="KW-0723">Serine/threonine-protein kinase</keyword>
<dbReference type="AlphaFoldDB" id="A0A8S1N260"/>
<keyword evidence="12" id="KW-1185">Reference proteome</keyword>
<dbReference type="GO" id="GO:0004674">
    <property type="term" value="F:protein serine/threonine kinase activity"/>
    <property type="evidence" value="ECO:0007669"/>
    <property type="project" value="UniProtKB-KW"/>
</dbReference>
<evidence type="ECO:0000256" key="1">
    <source>
        <dbReference type="ARBA" id="ARBA00012513"/>
    </source>
</evidence>
<dbReference type="PANTHER" id="PTHR43671">
    <property type="entry name" value="SERINE/THREONINE-PROTEIN KINASE NEK"/>
    <property type="match status" value="1"/>
</dbReference>
<reference evidence="11" key="1">
    <citation type="submission" date="2021-01" db="EMBL/GenBank/DDBJ databases">
        <authorList>
            <consortium name="Genoscope - CEA"/>
            <person name="William W."/>
        </authorList>
    </citation>
    <scope>NUCLEOTIDE SEQUENCE</scope>
</reference>
<dbReference type="InterPro" id="IPR050660">
    <property type="entry name" value="NEK_Ser/Thr_kinase"/>
</dbReference>
<dbReference type="Proteomes" id="UP000688137">
    <property type="component" value="Unassembled WGS sequence"/>
</dbReference>
<dbReference type="OMA" id="INHRRTK"/>
<accession>A0A8S1N260</accession>
<evidence type="ECO:0000259" key="10">
    <source>
        <dbReference type="PROSITE" id="PS50011"/>
    </source>
</evidence>
<evidence type="ECO:0000313" key="11">
    <source>
        <dbReference type="EMBL" id="CAD8083836.1"/>
    </source>
</evidence>
<keyword evidence="3" id="KW-0808">Transferase</keyword>
<dbReference type="PROSITE" id="PS50011">
    <property type="entry name" value="PROTEIN_KINASE_DOM"/>
    <property type="match status" value="1"/>
</dbReference>
<dbReference type="PANTHER" id="PTHR43671:SF98">
    <property type="entry name" value="SERINE_THREONINE-PROTEIN KINASE NEK11"/>
    <property type="match status" value="1"/>
</dbReference>
<protein>
    <recommendedName>
        <fullName evidence="1">non-specific serine/threonine protein kinase</fullName>
        <ecNumber evidence="1">2.7.11.1</ecNumber>
    </recommendedName>
</protein>
<dbReference type="EC" id="2.7.11.1" evidence="1"/>
<evidence type="ECO:0000256" key="2">
    <source>
        <dbReference type="ARBA" id="ARBA00022527"/>
    </source>
</evidence>
<feature type="region of interest" description="Disordered" evidence="9">
    <location>
        <begin position="372"/>
        <end position="413"/>
    </location>
</feature>
<evidence type="ECO:0000256" key="6">
    <source>
        <dbReference type="ARBA" id="ARBA00022840"/>
    </source>
</evidence>
<keyword evidence="4" id="KW-0547">Nucleotide-binding</keyword>
<feature type="compositionally biased region" description="Polar residues" evidence="9">
    <location>
        <begin position="372"/>
        <end position="397"/>
    </location>
</feature>
<comment type="caution">
    <text evidence="11">The sequence shown here is derived from an EMBL/GenBank/DDBJ whole genome shotgun (WGS) entry which is preliminary data.</text>
</comment>
<proteinExistence type="predicted"/>
<evidence type="ECO:0000256" key="7">
    <source>
        <dbReference type="ARBA" id="ARBA00047899"/>
    </source>
</evidence>
<evidence type="ECO:0000256" key="5">
    <source>
        <dbReference type="ARBA" id="ARBA00022777"/>
    </source>
</evidence>
<evidence type="ECO:0000256" key="3">
    <source>
        <dbReference type="ARBA" id="ARBA00022679"/>
    </source>
</evidence>
<sequence>MGTQQSTGYDLSQYQYIDEVIDPIYGEGKLFQKHETGEIICLIEKMIQEETKNQEMSIKLDHPNLLKIYHQEISLMKELCSSITKLTIVYEFTSLNLITNINHRRTKNIPFTQKQLWGLLLQSLNVLNYLKQFDIYPMDLKQMMISSQGSIKFHSIQSKQLSNYKKLFYNLTDHIHISPEELICLKRRDTILNLDYEKCELFQLGLTCLYAASLVETNDIFDLKTFSYSQNTIQQRIQQLQYSTDFKQTLNKMLNHDPLNRGTFYTWLNQLSQIDVENNLLLLQIKDQQNNPKINNLKSVNQFSDYQIEYMPQNYPQRIPDAIQSQYLISLQSNLPASNPPQGILQQKPFHIATPDQSRISKDIKRSQLSLQHQNDNNKSEQQFFQESGPTVQTQNDENFDNDQLKQQPFDLNHNPNYFSNLQAKNNVVKNSQYPIQMPTFSSNIQTQQPYKAYNVLQQNNQYTQQIQVQKQSQISQQSNKSQREERIEQAVKSSKMAIQQFEYALQSASKGQRPSNI</sequence>
<name>A0A8S1N260_PARPR</name>
<gene>
    <name evidence="11" type="ORF">PPRIM_AZ9-3.1.T0710020</name>
</gene>